<dbReference type="Pfam" id="PF00036">
    <property type="entry name" value="EF-hand_1"/>
    <property type="match status" value="1"/>
</dbReference>
<proteinExistence type="inferred from homology"/>
<comment type="similarity">
    <text evidence="1">Belongs to the recoverin family.</text>
</comment>
<dbReference type="GeneID" id="106459986"/>
<evidence type="ECO:0000256" key="3">
    <source>
        <dbReference type="ARBA" id="ARBA00022723"/>
    </source>
</evidence>
<keyword evidence="4" id="KW-0677">Repeat</keyword>
<evidence type="ECO:0000256" key="5">
    <source>
        <dbReference type="ARBA" id="ARBA00022837"/>
    </source>
</evidence>
<keyword evidence="6" id="KW-0449">Lipoprotein</keyword>
<keyword evidence="8" id="KW-1185">Reference proteome</keyword>
<dbReference type="InterPro" id="IPR018247">
    <property type="entry name" value="EF_Hand_1_Ca_BS"/>
</dbReference>
<dbReference type="InterPro" id="IPR028846">
    <property type="entry name" value="Recoverin"/>
</dbReference>
<dbReference type="RefSeq" id="XP_022242278.1">
    <property type="nucleotide sequence ID" value="XM_022386570.1"/>
</dbReference>
<feature type="domain" description="EF-hand" evidence="7">
    <location>
        <begin position="107"/>
        <end position="142"/>
    </location>
</feature>
<protein>
    <submittedName>
        <fullName evidence="9">Calcium-binding protein NCS-1-like</fullName>
    </submittedName>
</protein>
<dbReference type="Proteomes" id="UP000694941">
    <property type="component" value="Unplaced"/>
</dbReference>
<dbReference type="PRINTS" id="PR00450">
    <property type="entry name" value="RECOVERIN"/>
</dbReference>
<dbReference type="InterPro" id="IPR011992">
    <property type="entry name" value="EF-hand-dom_pair"/>
</dbReference>
<evidence type="ECO:0000256" key="4">
    <source>
        <dbReference type="ARBA" id="ARBA00022737"/>
    </source>
</evidence>
<sequence>MGTASSLLFKSRRKNVSKLSKKELQELKSTTHFEAKQLRKWHRDFVQDCPDGHMSKEVFRSIYGQFYPTGNASRFVDYMFNVFDANKDGVVTFKEFISAISVTTHGSIDEKLNWAFKLYDLNNDGFVSHNEMLDIVTAIYRLHGRFSNSIDARDAAERRVNQLFVKLDKDRDGKISCKEFCSGFKNDSFIVRALVSDDLTEGTSQRTTHVT</sequence>
<evidence type="ECO:0000259" key="7">
    <source>
        <dbReference type="PROSITE" id="PS50222"/>
    </source>
</evidence>
<keyword evidence="2" id="KW-0519">Myristate</keyword>
<dbReference type="SUPFAM" id="SSF47473">
    <property type="entry name" value="EF-hand"/>
    <property type="match status" value="1"/>
</dbReference>
<keyword evidence="5" id="KW-0106">Calcium</keyword>
<name>A0ABM1SF73_LIMPO</name>
<dbReference type="PANTHER" id="PTHR23055:SF198">
    <property type="entry name" value="NEURONAL CALCIUM SENSOR 1"/>
    <property type="match status" value="1"/>
</dbReference>
<accession>A0ABM1SF73</accession>
<evidence type="ECO:0000256" key="6">
    <source>
        <dbReference type="ARBA" id="ARBA00023288"/>
    </source>
</evidence>
<evidence type="ECO:0000313" key="9">
    <source>
        <dbReference type="RefSeq" id="XP_022242278.1"/>
    </source>
</evidence>
<feature type="domain" description="EF-hand" evidence="7">
    <location>
        <begin position="155"/>
        <end position="190"/>
    </location>
</feature>
<dbReference type="InterPro" id="IPR002048">
    <property type="entry name" value="EF_hand_dom"/>
</dbReference>
<keyword evidence="3" id="KW-0479">Metal-binding</keyword>
<dbReference type="Gene3D" id="1.10.238.10">
    <property type="entry name" value="EF-hand"/>
    <property type="match status" value="1"/>
</dbReference>
<evidence type="ECO:0000313" key="8">
    <source>
        <dbReference type="Proteomes" id="UP000694941"/>
    </source>
</evidence>
<feature type="domain" description="EF-hand" evidence="7">
    <location>
        <begin position="71"/>
        <end position="106"/>
    </location>
</feature>
<dbReference type="PROSITE" id="PS50222">
    <property type="entry name" value="EF_HAND_2"/>
    <property type="match status" value="3"/>
</dbReference>
<dbReference type="SMART" id="SM00054">
    <property type="entry name" value="EFh"/>
    <property type="match status" value="3"/>
</dbReference>
<evidence type="ECO:0000256" key="2">
    <source>
        <dbReference type="ARBA" id="ARBA00022707"/>
    </source>
</evidence>
<dbReference type="Pfam" id="PF13499">
    <property type="entry name" value="EF-hand_7"/>
    <property type="match status" value="1"/>
</dbReference>
<evidence type="ECO:0000256" key="1">
    <source>
        <dbReference type="ARBA" id="ARBA00006049"/>
    </source>
</evidence>
<reference evidence="9" key="1">
    <citation type="submission" date="2025-08" db="UniProtKB">
        <authorList>
            <consortium name="RefSeq"/>
        </authorList>
    </citation>
    <scope>IDENTIFICATION</scope>
    <source>
        <tissue evidence="9">Muscle</tissue>
    </source>
</reference>
<gene>
    <name evidence="9" type="primary">LOC106459986</name>
</gene>
<dbReference type="PANTHER" id="PTHR23055">
    <property type="entry name" value="CALCIUM BINDING PROTEINS"/>
    <property type="match status" value="1"/>
</dbReference>
<dbReference type="PROSITE" id="PS00018">
    <property type="entry name" value="EF_HAND_1"/>
    <property type="match status" value="3"/>
</dbReference>
<organism evidence="8 9">
    <name type="scientific">Limulus polyphemus</name>
    <name type="common">Atlantic horseshoe crab</name>
    <dbReference type="NCBI Taxonomy" id="6850"/>
    <lineage>
        <taxon>Eukaryota</taxon>
        <taxon>Metazoa</taxon>
        <taxon>Ecdysozoa</taxon>
        <taxon>Arthropoda</taxon>
        <taxon>Chelicerata</taxon>
        <taxon>Merostomata</taxon>
        <taxon>Xiphosura</taxon>
        <taxon>Limulidae</taxon>
        <taxon>Limulus</taxon>
    </lineage>
</organism>
<dbReference type="CDD" id="cd00051">
    <property type="entry name" value="EFh"/>
    <property type="match status" value="2"/>
</dbReference>